<dbReference type="AlphaFoldDB" id="A0A919AB99"/>
<accession>A0A919AB99</accession>
<comment type="caution">
    <text evidence="9">The sequence shown here is derived from an EMBL/GenBank/DDBJ whole genome shotgun (WGS) entry which is preliminary data.</text>
</comment>
<feature type="region of interest" description="Disordered" evidence="8">
    <location>
        <begin position="1"/>
        <end position="41"/>
    </location>
</feature>
<dbReference type="PRINTS" id="PR00359">
    <property type="entry name" value="BP450"/>
</dbReference>
<evidence type="ECO:0000256" key="6">
    <source>
        <dbReference type="ARBA" id="ARBA00023033"/>
    </source>
</evidence>
<reference evidence="9" key="1">
    <citation type="journal article" date="2014" name="Int. J. Syst. Evol. Microbiol.">
        <title>Complete genome sequence of Corynebacterium casei LMG S-19264T (=DSM 44701T), isolated from a smear-ripened cheese.</title>
        <authorList>
            <consortium name="US DOE Joint Genome Institute (JGI-PGF)"/>
            <person name="Walter F."/>
            <person name="Albersmeier A."/>
            <person name="Kalinowski J."/>
            <person name="Ruckert C."/>
        </authorList>
    </citation>
    <scope>NUCLEOTIDE SEQUENCE</scope>
    <source>
        <strain evidence="9">JCM 4477</strain>
    </source>
</reference>
<feature type="compositionally biased region" description="Basic and acidic residues" evidence="8">
    <location>
        <begin position="11"/>
        <end position="36"/>
    </location>
</feature>
<keyword evidence="3 7" id="KW-0479">Metal-binding</keyword>
<evidence type="ECO:0000256" key="4">
    <source>
        <dbReference type="ARBA" id="ARBA00023002"/>
    </source>
</evidence>
<evidence type="ECO:0000256" key="2">
    <source>
        <dbReference type="ARBA" id="ARBA00022617"/>
    </source>
</evidence>
<evidence type="ECO:0000313" key="10">
    <source>
        <dbReference type="Proteomes" id="UP000630718"/>
    </source>
</evidence>
<dbReference type="PROSITE" id="PS00086">
    <property type="entry name" value="CYTOCHROME_P450"/>
    <property type="match status" value="1"/>
</dbReference>
<evidence type="ECO:0000313" key="9">
    <source>
        <dbReference type="EMBL" id="GHE95943.1"/>
    </source>
</evidence>
<dbReference type="RefSeq" id="WP_190203813.1">
    <property type="nucleotide sequence ID" value="NZ_BNBI01000004.1"/>
</dbReference>
<dbReference type="PANTHER" id="PTHR46696">
    <property type="entry name" value="P450, PUTATIVE (EUROFUNG)-RELATED"/>
    <property type="match status" value="1"/>
</dbReference>
<dbReference type="GO" id="GO:0016705">
    <property type="term" value="F:oxidoreductase activity, acting on paired donors, with incorporation or reduction of molecular oxygen"/>
    <property type="evidence" value="ECO:0007669"/>
    <property type="project" value="InterPro"/>
</dbReference>
<keyword evidence="10" id="KW-1185">Reference proteome</keyword>
<protein>
    <submittedName>
        <fullName evidence="9">Cytochrome P450</fullName>
    </submittedName>
</protein>
<keyword evidence="6 7" id="KW-0503">Monooxygenase</keyword>
<evidence type="ECO:0000256" key="1">
    <source>
        <dbReference type="ARBA" id="ARBA00010617"/>
    </source>
</evidence>
<dbReference type="Proteomes" id="UP000630718">
    <property type="component" value="Unassembled WGS sequence"/>
</dbReference>
<gene>
    <name evidence="9" type="ORF">GCM10018772_19950</name>
</gene>
<dbReference type="PANTHER" id="PTHR46696:SF1">
    <property type="entry name" value="CYTOCHROME P450 YJIB-RELATED"/>
    <property type="match status" value="1"/>
</dbReference>
<organism evidence="9 10">
    <name type="scientific">Streptomyces fumanus</name>
    <dbReference type="NCBI Taxonomy" id="67302"/>
    <lineage>
        <taxon>Bacteria</taxon>
        <taxon>Bacillati</taxon>
        <taxon>Actinomycetota</taxon>
        <taxon>Actinomycetes</taxon>
        <taxon>Kitasatosporales</taxon>
        <taxon>Streptomycetaceae</taxon>
        <taxon>Streptomyces</taxon>
    </lineage>
</organism>
<dbReference type="GO" id="GO:0004497">
    <property type="term" value="F:monooxygenase activity"/>
    <property type="evidence" value="ECO:0007669"/>
    <property type="project" value="UniProtKB-KW"/>
</dbReference>
<dbReference type="PRINTS" id="PR00385">
    <property type="entry name" value="P450"/>
</dbReference>
<dbReference type="GO" id="GO:0020037">
    <property type="term" value="F:heme binding"/>
    <property type="evidence" value="ECO:0007669"/>
    <property type="project" value="InterPro"/>
</dbReference>
<keyword evidence="5 7" id="KW-0408">Iron</keyword>
<dbReference type="Gene3D" id="1.10.630.10">
    <property type="entry name" value="Cytochrome P450"/>
    <property type="match status" value="1"/>
</dbReference>
<dbReference type="InterPro" id="IPR001128">
    <property type="entry name" value="Cyt_P450"/>
</dbReference>
<name>A0A919AB99_9ACTN</name>
<dbReference type="CDD" id="cd11030">
    <property type="entry name" value="CYP105-like"/>
    <property type="match status" value="1"/>
</dbReference>
<dbReference type="InterPro" id="IPR036396">
    <property type="entry name" value="Cyt_P450_sf"/>
</dbReference>
<reference evidence="9" key="2">
    <citation type="submission" date="2020-09" db="EMBL/GenBank/DDBJ databases">
        <authorList>
            <person name="Sun Q."/>
            <person name="Ohkuma M."/>
        </authorList>
    </citation>
    <scope>NUCLEOTIDE SEQUENCE</scope>
    <source>
        <strain evidence="9">JCM 4477</strain>
    </source>
</reference>
<dbReference type="EMBL" id="BNBI01000004">
    <property type="protein sequence ID" value="GHE95943.1"/>
    <property type="molecule type" value="Genomic_DNA"/>
</dbReference>
<proteinExistence type="inferred from homology"/>
<dbReference type="Pfam" id="PF00067">
    <property type="entry name" value="p450"/>
    <property type="match status" value="1"/>
</dbReference>
<keyword evidence="4 7" id="KW-0560">Oxidoreductase</keyword>
<evidence type="ECO:0000256" key="7">
    <source>
        <dbReference type="RuleBase" id="RU000461"/>
    </source>
</evidence>
<dbReference type="SUPFAM" id="SSF48264">
    <property type="entry name" value="Cytochrome P450"/>
    <property type="match status" value="1"/>
</dbReference>
<comment type="similarity">
    <text evidence="1 7">Belongs to the cytochrome P450 family.</text>
</comment>
<dbReference type="InterPro" id="IPR017972">
    <property type="entry name" value="Cyt_P450_CS"/>
</dbReference>
<evidence type="ECO:0000256" key="5">
    <source>
        <dbReference type="ARBA" id="ARBA00023004"/>
    </source>
</evidence>
<dbReference type="GO" id="GO:0005506">
    <property type="term" value="F:iron ion binding"/>
    <property type="evidence" value="ECO:0007669"/>
    <property type="project" value="InterPro"/>
</dbReference>
<evidence type="ECO:0000256" key="3">
    <source>
        <dbReference type="ARBA" id="ARBA00022723"/>
    </source>
</evidence>
<dbReference type="FunFam" id="1.10.630.10:FF:000018">
    <property type="entry name" value="Cytochrome P450 monooxygenase"/>
    <property type="match status" value="1"/>
</dbReference>
<evidence type="ECO:0000256" key="8">
    <source>
        <dbReference type="SAM" id="MobiDB-lite"/>
    </source>
</evidence>
<dbReference type="InterPro" id="IPR002397">
    <property type="entry name" value="Cyt_P450_B"/>
</dbReference>
<keyword evidence="2 7" id="KW-0349">Heme</keyword>
<sequence length="398" mass="43405">MTAAVPMPHNRRPDRCPFRPHPELERLRDQEPDLPRVRTSNPQLGEFDAVLVTRYEEVRQALADPRYEAGFAFDGTGPRTVMNQPGILLNYDGAEHTRYRRMLSGAFTVKRVRSLAPAIRRVVDEQLDALEQAGPGADLIETFAGPVPLLVICELLGIPAEDRDGIQRRSATGTDASGSLETQLENFAAMAAYMGELVRRRRAEPGDDILGDLIARHGDELSDDELIGMGNSILVAGHETVTAMIGLSTLALLREPDQLAIVRDDEEAAPSAVEELLRLLAVAPPLVRQAATDLDLGGRPVKAGERVLLSTLAAHHGTALVPEAPDRLDVRRAPVPHLAFGYGPHQCIGQQLARLELRIALPALLRRLPGLRLAGDGDAVRYRNDALVFGVARLPVAW</sequence>